<keyword evidence="12" id="KW-1185">Reference proteome</keyword>
<dbReference type="GO" id="GO:0005524">
    <property type="term" value="F:ATP binding"/>
    <property type="evidence" value="ECO:0007669"/>
    <property type="project" value="UniProtKB-UniRule"/>
</dbReference>
<dbReference type="Proteomes" id="UP000320333">
    <property type="component" value="Unassembled WGS sequence"/>
</dbReference>
<dbReference type="UniPathway" id="UPA00916">
    <property type="reaction ID" value="UER00889"/>
</dbReference>
<comment type="function">
    <text evidence="9">Catalyzes the phosphorylation of ribose at O-5 in a reaction requiring ATP and magnesium. The resulting D-ribose-5-phosphate can then be used either for sythesis of nucleotides, histidine, and tryptophan, or as a component of the pentose phosphate pathway.</text>
</comment>
<evidence type="ECO:0000256" key="4">
    <source>
        <dbReference type="ARBA" id="ARBA00022777"/>
    </source>
</evidence>
<dbReference type="HAMAP" id="MF_01987">
    <property type="entry name" value="Ribokinase"/>
    <property type="match status" value="1"/>
</dbReference>
<keyword evidence="8 9" id="KW-0119">Carbohydrate metabolism</keyword>
<dbReference type="PANTHER" id="PTHR10584">
    <property type="entry name" value="SUGAR KINASE"/>
    <property type="match status" value="1"/>
</dbReference>
<gene>
    <name evidence="11" type="ORF">CcCBS67573_g07147</name>
</gene>
<feature type="binding site" evidence="9">
    <location>
        <position position="311"/>
    </location>
    <ligand>
        <name>K(+)</name>
        <dbReference type="ChEBI" id="CHEBI:29103"/>
    </ligand>
</feature>
<feature type="binding site" evidence="9">
    <location>
        <position position="309"/>
    </location>
    <ligand>
        <name>K(+)</name>
        <dbReference type="ChEBI" id="CHEBI:29103"/>
    </ligand>
</feature>
<evidence type="ECO:0000256" key="1">
    <source>
        <dbReference type="ARBA" id="ARBA00022679"/>
    </source>
</evidence>
<feature type="binding site" evidence="9">
    <location>
        <position position="268"/>
    </location>
    <ligand>
        <name>substrate</name>
    </ligand>
</feature>
<dbReference type="GO" id="GO:0046872">
    <property type="term" value="F:metal ion binding"/>
    <property type="evidence" value="ECO:0007669"/>
    <property type="project" value="UniProtKB-KW"/>
</dbReference>
<keyword evidence="4 9" id="KW-0418">Kinase</keyword>
<keyword evidence="2 9" id="KW-0479">Metal-binding</keyword>
<keyword evidence="7 9" id="KW-0630">Potassium</keyword>
<dbReference type="OrthoDB" id="415590at2759"/>
<comment type="subcellular location">
    <subcellularLocation>
        <location evidence="9">Cytoplasm</location>
    </subcellularLocation>
    <subcellularLocation>
        <location evidence="9">Nucleus</location>
    </subcellularLocation>
</comment>
<evidence type="ECO:0000313" key="11">
    <source>
        <dbReference type="EMBL" id="TPX68612.1"/>
    </source>
</evidence>
<evidence type="ECO:0000256" key="6">
    <source>
        <dbReference type="ARBA" id="ARBA00022842"/>
    </source>
</evidence>
<dbReference type="GO" id="GO:0019303">
    <property type="term" value="P:D-ribose catabolic process"/>
    <property type="evidence" value="ECO:0007669"/>
    <property type="project" value="UniProtKB-UniRule"/>
</dbReference>
<dbReference type="PRINTS" id="PR00990">
    <property type="entry name" value="RIBOKINASE"/>
</dbReference>
<keyword evidence="9" id="KW-0963">Cytoplasm</keyword>
<feature type="binding site" evidence="9">
    <location>
        <position position="315"/>
    </location>
    <ligand>
        <name>K(+)</name>
        <dbReference type="ChEBI" id="CHEBI:29103"/>
    </ligand>
</feature>
<dbReference type="InterPro" id="IPR002139">
    <property type="entry name" value="Ribo/fructo_kinase"/>
</dbReference>
<protein>
    <recommendedName>
        <fullName evidence="9">Ribokinase</fullName>
        <shortName evidence="9">RK</shortName>
        <ecNumber evidence="9">2.7.1.15</ecNumber>
    </recommendedName>
</protein>
<feature type="domain" description="Carbohydrate kinase PfkB" evidence="10">
    <location>
        <begin position="4"/>
        <end position="318"/>
    </location>
</feature>
<keyword evidence="6 9" id="KW-0460">Magnesium</keyword>
<evidence type="ECO:0000259" key="10">
    <source>
        <dbReference type="Pfam" id="PF00294"/>
    </source>
</evidence>
<feature type="binding site" evidence="9">
    <location>
        <position position="306"/>
    </location>
    <ligand>
        <name>K(+)</name>
        <dbReference type="ChEBI" id="CHEBI:29103"/>
    </ligand>
</feature>
<feature type="binding site" evidence="9">
    <location>
        <position position="184"/>
    </location>
    <ligand>
        <name>ATP</name>
        <dbReference type="ChEBI" id="CHEBI:30616"/>
    </ligand>
</feature>
<keyword evidence="1 9" id="KW-0808">Transferase</keyword>
<proteinExistence type="inferred from homology"/>
<dbReference type="GO" id="GO:0005737">
    <property type="term" value="C:cytoplasm"/>
    <property type="evidence" value="ECO:0007669"/>
    <property type="project" value="UniProtKB-SubCell"/>
</dbReference>
<dbReference type="InterPro" id="IPR029056">
    <property type="entry name" value="Ribokinase-like"/>
</dbReference>
<dbReference type="SUPFAM" id="SSF53613">
    <property type="entry name" value="Ribokinase-like"/>
    <property type="match status" value="1"/>
</dbReference>
<feature type="binding site" evidence="9">
    <location>
        <position position="141"/>
    </location>
    <ligand>
        <name>substrate</name>
    </ligand>
</feature>
<dbReference type="PANTHER" id="PTHR10584:SF166">
    <property type="entry name" value="RIBOKINASE"/>
    <property type="match status" value="1"/>
</dbReference>
<feature type="binding site" evidence="9">
    <location>
        <begin position="227"/>
        <end position="232"/>
    </location>
    <ligand>
        <name>ATP</name>
        <dbReference type="ChEBI" id="CHEBI:30616"/>
    </ligand>
</feature>
<evidence type="ECO:0000256" key="3">
    <source>
        <dbReference type="ARBA" id="ARBA00022741"/>
    </source>
</evidence>
<feature type="binding site" evidence="9">
    <location>
        <position position="262"/>
    </location>
    <ligand>
        <name>K(+)</name>
        <dbReference type="ChEBI" id="CHEBI:29103"/>
    </ligand>
</feature>
<evidence type="ECO:0000256" key="2">
    <source>
        <dbReference type="ARBA" id="ARBA00022723"/>
    </source>
</evidence>
<comment type="caution">
    <text evidence="9">Lacks conserved residue(s) required for the propagation of feature annotation.</text>
</comment>
<name>A0A507EXK4_9FUNG</name>
<evidence type="ECO:0000256" key="7">
    <source>
        <dbReference type="ARBA" id="ARBA00022958"/>
    </source>
</evidence>
<evidence type="ECO:0000313" key="12">
    <source>
        <dbReference type="Proteomes" id="UP000320333"/>
    </source>
</evidence>
<comment type="catalytic activity">
    <reaction evidence="9">
        <text>D-ribose + ATP = D-ribose 5-phosphate + ADP + H(+)</text>
        <dbReference type="Rhea" id="RHEA:13697"/>
        <dbReference type="ChEBI" id="CHEBI:15378"/>
        <dbReference type="ChEBI" id="CHEBI:30616"/>
        <dbReference type="ChEBI" id="CHEBI:47013"/>
        <dbReference type="ChEBI" id="CHEBI:78346"/>
        <dbReference type="ChEBI" id="CHEBI:456216"/>
        <dbReference type="EC" id="2.7.1.15"/>
    </reaction>
</comment>
<comment type="pathway">
    <text evidence="9">Carbohydrate metabolism; D-ribose degradation; D-ribose 5-phosphate from beta-D-ribopyranose: step 2/2.</text>
</comment>
<comment type="cofactor">
    <cofactor evidence="9">
        <name>Mg(2+)</name>
        <dbReference type="ChEBI" id="CHEBI:18420"/>
    </cofactor>
    <text evidence="9">Requires a divalent cation, most likely magnesium in vivo, as an electrophilic catalyst to aid phosphoryl group transfer. It is the chelate of the metal and the nucleotide that is the actual substrate.</text>
</comment>
<comment type="subunit">
    <text evidence="9">Homodimer.</text>
</comment>
<dbReference type="InterPro" id="IPR011611">
    <property type="entry name" value="PfkB_dom"/>
</dbReference>
<feature type="binding site" evidence="9">
    <location>
        <begin position="40"/>
        <end position="44"/>
    </location>
    <ligand>
        <name>substrate</name>
    </ligand>
</feature>
<dbReference type="CDD" id="cd01174">
    <property type="entry name" value="ribokinase"/>
    <property type="match status" value="1"/>
</dbReference>
<keyword evidence="3 9" id="KW-0547">Nucleotide-binding</keyword>
<dbReference type="Pfam" id="PF00294">
    <property type="entry name" value="PfkB"/>
    <property type="match status" value="1"/>
</dbReference>
<comment type="caution">
    <text evidence="11">The sequence shown here is derived from an EMBL/GenBank/DDBJ whole genome shotgun (WGS) entry which is preliminary data.</text>
</comment>
<comment type="similarity">
    <text evidence="9">Belongs to the carbohydrate kinase PfkB family. Ribokinase subfamily.</text>
</comment>
<evidence type="ECO:0000256" key="8">
    <source>
        <dbReference type="ARBA" id="ARBA00023277"/>
    </source>
</evidence>
<dbReference type="STRING" id="246404.A0A507EXK4"/>
<evidence type="ECO:0000256" key="9">
    <source>
        <dbReference type="HAMAP-Rule" id="MF_03215"/>
    </source>
</evidence>
<organism evidence="11 12">
    <name type="scientific">Chytriomyces confervae</name>
    <dbReference type="NCBI Taxonomy" id="246404"/>
    <lineage>
        <taxon>Eukaryota</taxon>
        <taxon>Fungi</taxon>
        <taxon>Fungi incertae sedis</taxon>
        <taxon>Chytridiomycota</taxon>
        <taxon>Chytridiomycota incertae sedis</taxon>
        <taxon>Chytridiomycetes</taxon>
        <taxon>Chytridiales</taxon>
        <taxon>Chytriomycetaceae</taxon>
        <taxon>Chytriomyces</taxon>
    </lineage>
</organism>
<keyword evidence="9" id="KW-0539">Nucleus</keyword>
<keyword evidence="5 9" id="KW-0067">ATP-binding</keyword>
<accession>A0A507EXK4</accession>
<feature type="binding site" evidence="9">
    <location>
        <position position="264"/>
    </location>
    <ligand>
        <name>K(+)</name>
        <dbReference type="ChEBI" id="CHEBI:29103"/>
    </ligand>
</feature>
<comment type="activity regulation">
    <text evidence="9">Activated by a monovalent cation that binds near, but not in, the active site. The most likely occupant of the site in vivo is potassium. Ion binding induces a conformational change that may alter substrate affinity.</text>
</comment>
<dbReference type="EMBL" id="QEAP01000351">
    <property type="protein sequence ID" value="TPX68612.1"/>
    <property type="molecule type" value="Genomic_DNA"/>
</dbReference>
<dbReference type="GO" id="GO:0005634">
    <property type="term" value="C:nucleus"/>
    <property type="evidence" value="ECO:0007669"/>
    <property type="project" value="UniProtKB-SubCell"/>
</dbReference>
<dbReference type="EC" id="2.7.1.15" evidence="9"/>
<reference evidence="11 12" key="1">
    <citation type="journal article" date="2019" name="Sci. Rep.">
        <title>Comparative genomics of chytrid fungi reveal insights into the obligate biotrophic and pathogenic lifestyle of Synchytrium endobioticum.</title>
        <authorList>
            <person name="van de Vossenberg B.T.L.H."/>
            <person name="Warris S."/>
            <person name="Nguyen H.D.T."/>
            <person name="van Gent-Pelzer M.P.E."/>
            <person name="Joly D.L."/>
            <person name="van de Geest H.C."/>
            <person name="Bonants P.J.M."/>
            <person name="Smith D.S."/>
            <person name="Levesque C.A."/>
            <person name="van der Lee T.A.J."/>
        </authorList>
    </citation>
    <scope>NUCLEOTIDE SEQUENCE [LARGE SCALE GENOMIC DNA]</scope>
    <source>
        <strain evidence="11 12">CBS 675.73</strain>
    </source>
</reference>
<dbReference type="AlphaFoldDB" id="A0A507EXK4"/>
<sequence>MSPRIVCFGSLNIDQVFTVASIVKRGETIASTAFDQFPGGKGANQSVALARASKDVSVFHAGCVGADGRFLVDLLKQNKINTDSIHVSETTQTGRAIIQRDSDGDNAIILVHGANFDISTTHIHSTLDAFREGDWLLIQNEINHVSHVIQAAKQRNLKVLLNPAPSPEQFHSIPWELVDILVVNEGEADSVYRGLKSADLRLEDHSRQELAATILHSLPNLQAIITTLGSNGVSAAFREAGAANAQLEYITKPALKDCKVVDTTGAGDTFVGYFLANFTSLQDQAVDLNTAFQEAVELAVVASGMACETEGAIPSIPHWEAVVQRRMKQQQK</sequence>
<evidence type="ECO:0000256" key="5">
    <source>
        <dbReference type="ARBA" id="ARBA00022840"/>
    </source>
</evidence>
<feature type="binding site" evidence="9">
    <location>
        <begin position="267"/>
        <end position="268"/>
    </location>
    <ligand>
        <name>ATP</name>
        <dbReference type="ChEBI" id="CHEBI:30616"/>
    </ligand>
</feature>
<dbReference type="Gene3D" id="3.40.1190.20">
    <property type="match status" value="1"/>
</dbReference>
<feature type="binding site" evidence="9">
    <location>
        <begin position="12"/>
        <end position="14"/>
    </location>
    <ligand>
        <name>substrate</name>
    </ligand>
</feature>
<feature type="active site" description="Proton acceptor" evidence="9">
    <location>
        <position position="268"/>
    </location>
</feature>
<dbReference type="GO" id="GO:0004747">
    <property type="term" value="F:ribokinase activity"/>
    <property type="evidence" value="ECO:0007669"/>
    <property type="project" value="UniProtKB-UniRule"/>
</dbReference>
<dbReference type="InterPro" id="IPR011877">
    <property type="entry name" value="Ribokinase"/>
</dbReference>